<keyword evidence="1" id="KW-0106">Calcium</keyword>
<name>A0A8B8D304_CRAVI</name>
<accession>A0A8B8D304</accession>
<dbReference type="CDD" id="cd00051">
    <property type="entry name" value="EFh"/>
    <property type="match status" value="1"/>
</dbReference>
<dbReference type="GeneID" id="111123685"/>
<reference evidence="5" key="1">
    <citation type="submission" date="2025-08" db="UniProtKB">
        <authorList>
            <consortium name="RefSeq"/>
        </authorList>
    </citation>
    <scope>IDENTIFICATION</scope>
    <source>
        <tissue evidence="5">Whole sample</tissue>
    </source>
</reference>
<dbReference type="PROSITE" id="PS00018">
    <property type="entry name" value="EF_HAND_1"/>
    <property type="match status" value="2"/>
</dbReference>
<gene>
    <name evidence="5" type="primary">LOC111123685</name>
</gene>
<dbReference type="SUPFAM" id="SSF47473">
    <property type="entry name" value="EF-hand"/>
    <property type="match status" value="1"/>
</dbReference>
<dbReference type="Proteomes" id="UP000694844">
    <property type="component" value="Chromosome 3"/>
</dbReference>
<dbReference type="RefSeq" id="XP_022321894.1">
    <property type="nucleotide sequence ID" value="XM_022466186.1"/>
</dbReference>
<dbReference type="GO" id="GO:0005509">
    <property type="term" value="F:calcium ion binding"/>
    <property type="evidence" value="ECO:0007669"/>
    <property type="project" value="InterPro"/>
</dbReference>
<dbReference type="KEGG" id="cvn:111123685"/>
<feature type="signal peptide" evidence="2">
    <location>
        <begin position="1"/>
        <end position="18"/>
    </location>
</feature>
<evidence type="ECO:0000256" key="2">
    <source>
        <dbReference type="SAM" id="SignalP"/>
    </source>
</evidence>
<feature type="domain" description="EF-hand" evidence="3">
    <location>
        <begin position="23"/>
        <end position="58"/>
    </location>
</feature>
<keyword evidence="4" id="KW-1185">Reference proteome</keyword>
<dbReference type="Gene3D" id="1.10.238.10">
    <property type="entry name" value="EF-hand"/>
    <property type="match status" value="1"/>
</dbReference>
<sequence length="112" mass="12712">MIFVLILCSTLIATEIFATSNTKDGPKIPCAFDTYDANHDDVITRNEFFQATTGLPQTTSATIFIRMDNDHDGSIQRDEFRFKGAILMRGVFHHCLAKCGWWSDFSSCKHRC</sequence>
<evidence type="ECO:0000256" key="1">
    <source>
        <dbReference type="ARBA" id="ARBA00022837"/>
    </source>
</evidence>
<organism evidence="4 5">
    <name type="scientific">Crassostrea virginica</name>
    <name type="common">Eastern oyster</name>
    <dbReference type="NCBI Taxonomy" id="6565"/>
    <lineage>
        <taxon>Eukaryota</taxon>
        <taxon>Metazoa</taxon>
        <taxon>Spiralia</taxon>
        <taxon>Lophotrochozoa</taxon>
        <taxon>Mollusca</taxon>
        <taxon>Bivalvia</taxon>
        <taxon>Autobranchia</taxon>
        <taxon>Pteriomorphia</taxon>
        <taxon>Ostreida</taxon>
        <taxon>Ostreoidea</taxon>
        <taxon>Ostreidae</taxon>
        <taxon>Crassostrea</taxon>
    </lineage>
</organism>
<evidence type="ECO:0000313" key="5">
    <source>
        <dbReference type="RefSeq" id="XP_022321894.1"/>
    </source>
</evidence>
<dbReference type="InterPro" id="IPR011992">
    <property type="entry name" value="EF-hand-dom_pair"/>
</dbReference>
<proteinExistence type="predicted"/>
<protein>
    <submittedName>
        <fullName evidence="5">Uncharacterized protein LOC111123685</fullName>
    </submittedName>
</protein>
<dbReference type="AlphaFoldDB" id="A0A8B8D304"/>
<dbReference type="InterPro" id="IPR018247">
    <property type="entry name" value="EF_Hand_1_Ca_BS"/>
</dbReference>
<keyword evidence="2" id="KW-0732">Signal</keyword>
<dbReference type="InterPro" id="IPR002048">
    <property type="entry name" value="EF_hand_dom"/>
</dbReference>
<evidence type="ECO:0000313" key="4">
    <source>
        <dbReference type="Proteomes" id="UP000694844"/>
    </source>
</evidence>
<dbReference type="PROSITE" id="PS50222">
    <property type="entry name" value="EF_HAND_2"/>
    <property type="match status" value="1"/>
</dbReference>
<dbReference type="Pfam" id="PF13499">
    <property type="entry name" value="EF-hand_7"/>
    <property type="match status" value="1"/>
</dbReference>
<evidence type="ECO:0000259" key="3">
    <source>
        <dbReference type="PROSITE" id="PS50222"/>
    </source>
</evidence>
<dbReference type="OrthoDB" id="10263155at2759"/>
<feature type="chain" id="PRO_5034420355" evidence="2">
    <location>
        <begin position="19"/>
        <end position="112"/>
    </location>
</feature>